<organism evidence="4 5">
    <name type="scientific">Rapidithrix thailandica</name>
    <dbReference type="NCBI Taxonomy" id="413964"/>
    <lineage>
        <taxon>Bacteria</taxon>
        <taxon>Pseudomonadati</taxon>
        <taxon>Bacteroidota</taxon>
        <taxon>Cytophagia</taxon>
        <taxon>Cytophagales</taxon>
        <taxon>Flammeovirgaceae</taxon>
        <taxon>Rapidithrix</taxon>
    </lineage>
</organism>
<dbReference type="Proteomes" id="UP001403385">
    <property type="component" value="Unassembled WGS sequence"/>
</dbReference>
<evidence type="ECO:0000256" key="1">
    <source>
        <dbReference type="ARBA" id="ARBA00022679"/>
    </source>
</evidence>
<dbReference type="AlphaFoldDB" id="A0AAW9S5C7"/>
<keyword evidence="2" id="KW-0012">Acyltransferase</keyword>
<sequence>MINTIDKIDPVEFPEVVEVWEASVRATHHFLKEEDILFFKPLILKEYLKAVDLACIRNQSGKILGFMGVAEGNLEMLFIHPDARGKGIGKTLTQHAIRQMQVTKVDVNEDNGQAIGFYEHMGFQTVGRSELDGAGKPYPLLHMALKATH</sequence>
<dbReference type="Pfam" id="PF13673">
    <property type="entry name" value="Acetyltransf_10"/>
    <property type="match status" value="1"/>
</dbReference>
<dbReference type="SUPFAM" id="SSF55729">
    <property type="entry name" value="Acyl-CoA N-acyltransferases (Nat)"/>
    <property type="match status" value="1"/>
</dbReference>
<comment type="caution">
    <text evidence="4">The sequence shown here is derived from an EMBL/GenBank/DDBJ whole genome shotgun (WGS) entry which is preliminary data.</text>
</comment>
<keyword evidence="1" id="KW-0808">Transferase</keyword>
<proteinExistence type="predicted"/>
<accession>A0AAW9S5C7</accession>
<dbReference type="InterPro" id="IPR000182">
    <property type="entry name" value="GNAT_dom"/>
</dbReference>
<dbReference type="GO" id="GO:0016747">
    <property type="term" value="F:acyltransferase activity, transferring groups other than amino-acyl groups"/>
    <property type="evidence" value="ECO:0007669"/>
    <property type="project" value="InterPro"/>
</dbReference>
<dbReference type="RefSeq" id="WP_346820351.1">
    <property type="nucleotide sequence ID" value="NZ_JBDKWZ010000003.1"/>
</dbReference>
<dbReference type="PANTHER" id="PTHR43800">
    <property type="entry name" value="PEPTIDYL-LYSINE N-ACETYLTRANSFERASE YJAB"/>
    <property type="match status" value="1"/>
</dbReference>
<dbReference type="PANTHER" id="PTHR43800:SF1">
    <property type="entry name" value="PEPTIDYL-LYSINE N-ACETYLTRANSFERASE YJAB"/>
    <property type="match status" value="1"/>
</dbReference>
<keyword evidence="5" id="KW-1185">Reference proteome</keyword>
<protein>
    <submittedName>
        <fullName evidence="4">Acetyltransferase</fullName>
    </submittedName>
</protein>
<evidence type="ECO:0000259" key="3">
    <source>
        <dbReference type="PROSITE" id="PS51186"/>
    </source>
</evidence>
<evidence type="ECO:0000313" key="5">
    <source>
        <dbReference type="Proteomes" id="UP001403385"/>
    </source>
</evidence>
<dbReference type="NCBIfam" id="NF007807">
    <property type="entry name" value="PRK10514.1"/>
    <property type="match status" value="1"/>
</dbReference>
<dbReference type="CDD" id="cd04301">
    <property type="entry name" value="NAT_SF"/>
    <property type="match status" value="1"/>
</dbReference>
<dbReference type="Gene3D" id="3.40.630.30">
    <property type="match status" value="1"/>
</dbReference>
<dbReference type="EMBL" id="JBDKWZ010000003">
    <property type="protein sequence ID" value="MEN7547564.1"/>
    <property type="molecule type" value="Genomic_DNA"/>
</dbReference>
<dbReference type="InterPro" id="IPR016181">
    <property type="entry name" value="Acyl_CoA_acyltransferase"/>
</dbReference>
<feature type="domain" description="N-acetyltransferase" evidence="3">
    <location>
        <begin position="17"/>
        <end position="148"/>
    </location>
</feature>
<name>A0AAW9S5C7_9BACT</name>
<reference evidence="4 5" key="1">
    <citation type="submission" date="2024-04" db="EMBL/GenBank/DDBJ databases">
        <title>Novel genus in family Flammeovirgaceae.</title>
        <authorList>
            <person name="Nguyen T.H."/>
            <person name="Vuong T.Q."/>
            <person name="Le H."/>
            <person name="Kim S.-G."/>
        </authorList>
    </citation>
    <scope>NUCLEOTIDE SEQUENCE [LARGE SCALE GENOMIC DNA]</scope>
    <source>
        <strain evidence="4 5">JCM 23209</strain>
    </source>
</reference>
<dbReference type="PROSITE" id="PS51186">
    <property type="entry name" value="GNAT"/>
    <property type="match status" value="1"/>
</dbReference>
<gene>
    <name evidence="4" type="ORF">AAG747_06585</name>
</gene>
<evidence type="ECO:0000256" key="2">
    <source>
        <dbReference type="ARBA" id="ARBA00023315"/>
    </source>
</evidence>
<evidence type="ECO:0000313" key="4">
    <source>
        <dbReference type="EMBL" id="MEN7547564.1"/>
    </source>
</evidence>